<accession>A0A1A9Z2N5</accession>
<keyword evidence="1" id="KW-0472">Membrane</keyword>
<keyword evidence="1" id="KW-1133">Transmembrane helix</keyword>
<keyword evidence="1" id="KW-0812">Transmembrane</keyword>
<keyword evidence="3" id="KW-1185">Reference proteome</keyword>
<dbReference type="AlphaFoldDB" id="A0A1A9Z2N5"/>
<sequence>MNEILFISDNGQVFGEALDTLKLAISWIPILISEPLKNQSNFPSQQHLSDIFVIVCMFVVFALNKRTRIRTHEIMNKLDKSTLTSALYRILDALFATTHTC</sequence>
<feature type="transmembrane region" description="Helical" evidence="1">
    <location>
        <begin position="47"/>
        <end position="64"/>
    </location>
</feature>
<name>A0A1A9Z2N5_GLOPL</name>
<reference evidence="2" key="2">
    <citation type="submission" date="2020-05" db="UniProtKB">
        <authorList>
            <consortium name="EnsemblMetazoa"/>
        </authorList>
    </citation>
    <scope>IDENTIFICATION</scope>
    <source>
        <strain evidence="2">IAEA</strain>
    </source>
</reference>
<dbReference type="EnsemblMetazoa" id="GPAI001874-RA">
    <property type="protein sequence ID" value="GPAI001874-PA"/>
    <property type="gene ID" value="GPAI001874"/>
</dbReference>
<evidence type="ECO:0000313" key="3">
    <source>
        <dbReference type="Proteomes" id="UP000092445"/>
    </source>
</evidence>
<organism evidence="2 3">
    <name type="scientific">Glossina pallidipes</name>
    <name type="common">Tsetse fly</name>
    <dbReference type="NCBI Taxonomy" id="7398"/>
    <lineage>
        <taxon>Eukaryota</taxon>
        <taxon>Metazoa</taxon>
        <taxon>Ecdysozoa</taxon>
        <taxon>Arthropoda</taxon>
        <taxon>Hexapoda</taxon>
        <taxon>Insecta</taxon>
        <taxon>Pterygota</taxon>
        <taxon>Neoptera</taxon>
        <taxon>Endopterygota</taxon>
        <taxon>Diptera</taxon>
        <taxon>Brachycera</taxon>
        <taxon>Muscomorpha</taxon>
        <taxon>Hippoboscoidea</taxon>
        <taxon>Glossinidae</taxon>
        <taxon>Glossina</taxon>
    </lineage>
</organism>
<evidence type="ECO:0000313" key="2">
    <source>
        <dbReference type="EnsemblMetazoa" id="GPAI001874-PA"/>
    </source>
</evidence>
<evidence type="ECO:0000256" key="1">
    <source>
        <dbReference type="SAM" id="Phobius"/>
    </source>
</evidence>
<dbReference type="VEuPathDB" id="VectorBase:GPAI001874"/>
<protein>
    <submittedName>
        <fullName evidence="2">Uncharacterized protein</fullName>
    </submittedName>
</protein>
<proteinExistence type="predicted"/>
<reference evidence="3" key="1">
    <citation type="submission" date="2014-03" db="EMBL/GenBank/DDBJ databases">
        <authorList>
            <person name="Aksoy S."/>
            <person name="Warren W."/>
            <person name="Wilson R.K."/>
        </authorList>
    </citation>
    <scope>NUCLEOTIDE SEQUENCE [LARGE SCALE GENOMIC DNA]</scope>
    <source>
        <strain evidence="3">IAEA</strain>
    </source>
</reference>
<dbReference type="Proteomes" id="UP000092445">
    <property type="component" value="Unassembled WGS sequence"/>
</dbReference>